<dbReference type="AlphaFoldDB" id="A0A8J3N4U2"/>
<reference evidence="1" key="1">
    <citation type="submission" date="2020-10" db="EMBL/GenBank/DDBJ databases">
        <title>Taxonomic study of unclassified bacteria belonging to the class Ktedonobacteria.</title>
        <authorList>
            <person name="Yabe S."/>
            <person name="Wang C.M."/>
            <person name="Zheng Y."/>
            <person name="Sakai Y."/>
            <person name="Cavaletti L."/>
            <person name="Monciardini P."/>
            <person name="Donadio S."/>
        </authorList>
    </citation>
    <scope>NUCLEOTIDE SEQUENCE</scope>
    <source>
        <strain evidence="1">ID150040</strain>
    </source>
</reference>
<comment type="caution">
    <text evidence="1">The sequence shown here is derived from an EMBL/GenBank/DDBJ whole genome shotgun (WGS) entry which is preliminary data.</text>
</comment>
<evidence type="ECO:0000313" key="2">
    <source>
        <dbReference type="Proteomes" id="UP000597444"/>
    </source>
</evidence>
<dbReference type="Proteomes" id="UP000597444">
    <property type="component" value="Unassembled WGS sequence"/>
</dbReference>
<dbReference type="EMBL" id="BNJK01000002">
    <property type="protein sequence ID" value="GHO98587.1"/>
    <property type="molecule type" value="Genomic_DNA"/>
</dbReference>
<evidence type="ECO:0000313" key="1">
    <source>
        <dbReference type="EMBL" id="GHO98587.1"/>
    </source>
</evidence>
<sequence length="49" mass="5302">MPVHKTLDSDNFEVSFAMNGVNGMARAVSTDDNIFKKQSTLPSLGTTLD</sequence>
<organism evidence="1 2">
    <name type="scientific">Reticulibacter mediterranei</name>
    <dbReference type="NCBI Taxonomy" id="2778369"/>
    <lineage>
        <taxon>Bacteria</taxon>
        <taxon>Bacillati</taxon>
        <taxon>Chloroflexota</taxon>
        <taxon>Ktedonobacteria</taxon>
        <taxon>Ktedonobacterales</taxon>
        <taxon>Reticulibacteraceae</taxon>
        <taxon>Reticulibacter</taxon>
    </lineage>
</organism>
<gene>
    <name evidence="1" type="ORF">KSF_086350</name>
</gene>
<keyword evidence="2" id="KW-1185">Reference proteome</keyword>
<accession>A0A8J3N4U2</accession>
<protein>
    <submittedName>
        <fullName evidence="1">Uncharacterized protein</fullName>
    </submittedName>
</protein>
<proteinExistence type="predicted"/>
<name>A0A8J3N4U2_9CHLR</name>